<dbReference type="Proteomes" id="UP000257323">
    <property type="component" value="Unassembled WGS sequence"/>
</dbReference>
<name>A0A3E2BQS8_9BACT</name>
<dbReference type="InterPro" id="IPR018547">
    <property type="entry name" value="AbiEi_C"/>
</dbReference>
<reference evidence="3 4" key="1">
    <citation type="submission" date="2018-08" db="EMBL/GenBank/DDBJ databases">
        <title>Genome analysis of the thermophilic bacterium of the candidate phylum Aminicenantes from deep subsurface aquifer revealed its physiology and ecological role.</title>
        <authorList>
            <person name="Kadnikov V.V."/>
            <person name="Mardanov A.V."/>
            <person name="Beletsky A.V."/>
            <person name="Karnachuk O.V."/>
            <person name="Ravin N.V."/>
        </authorList>
    </citation>
    <scope>NUCLEOTIDE SEQUENCE [LARGE SCALE GENOMIC DNA]</scope>
    <source>
        <strain evidence="3">BY38</strain>
    </source>
</reference>
<organism evidence="3 4">
    <name type="scientific">Candidatus Saccharicenans subterraneus</name>
    <dbReference type="NCBI Taxonomy" id="2508984"/>
    <lineage>
        <taxon>Bacteria</taxon>
        <taxon>Candidatus Aminicenantota</taxon>
        <taxon>Candidatus Aminicenantia</taxon>
        <taxon>Candidatus Aminicenantales</taxon>
        <taxon>Candidatus Saccharicenantaceae</taxon>
        <taxon>Candidatus Saccharicenans</taxon>
    </lineage>
</organism>
<evidence type="ECO:0000313" key="3">
    <source>
        <dbReference type="EMBL" id="RFT17079.1"/>
    </source>
</evidence>
<feature type="domain" description="AbiEi antitoxin N-terminal" evidence="2">
    <location>
        <begin position="34"/>
        <end position="75"/>
    </location>
</feature>
<feature type="domain" description="AbiEi antitoxin C-terminal" evidence="1">
    <location>
        <begin position="94"/>
        <end position="224"/>
    </location>
</feature>
<dbReference type="EMBL" id="QUAH01000001">
    <property type="protein sequence ID" value="RFT17079.1"/>
    <property type="molecule type" value="Genomic_DNA"/>
</dbReference>
<evidence type="ECO:0000259" key="1">
    <source>
        <dbReference type="Pfam" id="PF09407"/>
    </source>
</evidence>
<dbReference type="Pfam" id="PF09407">
    <property type="entry name" value="AbiEi_1"/>
    <property type="match status" value="1"/>
</dbReference>
<sequence length="279" mass="32338">MMPRHKEKNKFLHKSLGPKSALLIQNLSKLGLTVFTKKDALNLVNYDENSLNKILHNLVKKGWLRRIEKGKYMLVPMEVDSTEAYTESHYVIASKLVNPYYIGYWSALHFHGLTEQLLNTIFVVSTKRKDGFMYSGVHFKFVKVKADIFFGFVEFKINNVKVNFSDKEKTIVDCLARPEYCGGIQEIVKALWKAREELNYEKIIDYARRMENSAIIKRLGYLLERLDLSNKADFKYLKGAIKKGYSLLDPLLPQKGGFNSEWNLLINVPEEDLMSIKKV</sequence>
<gene>
    <name evidence="3" type="ORF">OP8BY_1021</name>
</gene>
<comment type="caution">
    <text evidence="3">The sequence shown here is derived from an EMBL/GenBank/DDBJ whole genome shotgun (WGS) entry which is preliminary data.</text>
</comment>
<evidence type="ECO:0000313" key="4">
    <source>
        <dbReference type="Proteomes" id="UP000257323"/>
    </source>
</evidence>
<evidence type="ECO:0000259" key="2">
    <source>
        <dbReference type="Pfam" id="PF13338"/>
    </source>
</evidence>
<dbReference type="Pfam" id="PF13338">
    <property type="entry name" value="AbiEi_4"/>
    <property type="match status" value="1"/>
</dbReference>
<proteinExistence type="predicted"/>
<dbReference type="AlphaFoldDB" id="A0A3E2BQS8"/>
<protein>
    <submittedName>
        <fullName evidence="3">Uncharacterized protein</fullName>
    </submittedName>
</protein>
<dbReference type="InterPro" id="IPR025159">
    <property type="entry name" value="AbiEi_N"/>
</dbReference>
<accession>A0A3E2BQS8</accession>